<dbReference type="PANTHER" id="PTHR36251">
    <property type="entry name" value="FELS-1 PROPHAGE HOST SPECIFICITY PROTEIN-RELATED"/>
    <property type="match status" value="1"/>
</dbReference>
<dbReference type="EMBL" id="BBMZ01000011">
    <property type="protein sequence ID" value="GAL58432.1"/>
    <property type="molecule type" value="Genomic_DNA"/>
</dbReference>
<dbReference type="Proteomes" id="UP000029462">
    <property type="component" value="Unassembled WGS sequence"/>
</dbReference>
<dbReference type="SUPFAM" id="SSF49265">
    <property type="entry name" value="Fibronectin type III"/>
    <property type="match status" value="1"/>
</dbReference>
<evidence type="ECO:0000313" key="3">
    <source>
        <dbReference type="EMBL" id="GAL58432.1"/>
    </source>
</evidence>
<dbReference type="RefSeq" id="WP_042391474.1">
    <property type="nucleotide sequence ID" value="NZ_BBMZ01000011.1"/>
</dbReference>
<reference evidence="3 4" key="1">
    <citation type="submission" date="2014-09" db="EMBL/GenBank/DDBJ databases">
        <title>Whole genome shotgun sequence of Escherichia vulneris NBRC 102420.</title>
        <authorList>
            <person name="Yoshida Y."/>
            <person name="Hosoyama A."/>
            <person name="Tsuchikane K."/>
            <person name="Ohji S."/>
            <person name="Ichikawa N."/>
            <person name="Kimura A."/>
            <person name="Yamazoe A."/>
            <person name="Ezaki T."/>
            <person name="Fujita N."/>
        </authorList>
    </citation>
    <scope>NUCLEOTIDE SEQUENCE [LARGE SCALE GENOMIC DNA]</scope>
    <source>
        <strain evidence="3 4">NBRC 102420</strain>
    </source>
</reference>
<dbReference type="InterPro" id="IPR055385">
    <property type="entry name" value="GpJ_HDII-ins2"/>
</dbReference>
<dbReference type="PROSITE" id="PS50853">
    <property type="entry name" value="FN3"/>
    <property type="match status" value="1"/>
</dbReference>
<evidence type="ECO:0000259" key="2">
    <source>
        <dbReference type="PROSITE" id="PS50853"/>
    </source>
</evidence>
<dbReference type="CDD" id="cd00063">
    <property type="entry name" value="FN3"/>
    <property type="match status" value="1"/>
</dbReference>
<keyword evidence="4" id="KW-1185">Reference proteome</keyword>
<dbReference type="InterPro" id="IPR013783">
    <property type="entry name" value="Ig-like_fold"/>
</dbReference>
<evidence type="ECO:0000313" key="4">
    <source>
        <dbReference type="Proteomes" id="UP000029462"/>
    </source>
</evidence>
<dbReference type="AlphaFoldDB" id="A0A090VTD3"/>
<gene>
    <name evidence="3" type="ORF">EV102420_11_00020</name>
</gene>
<dbReference type="OrthoDB" id="109844at2"/>
<feature type="compositionally biased region" description="Basic residues" evidence="1">
    <location>
        <begin position="1"/>
        <end position="16"/>
    </location>
</feature>
<protein>
    <recommendedName>
        <fullName evidence="2">Fibronectin type-III domain-containing protein</fullName>
    </recommendedName>
</protein>
<dbReference type="InterPro" id="IPR015406">
    <property type="entry name" value="GpJ_CSF"/>
</dbReference>
<evidence type="ECO:0000256" key="1">
    <source>
        <dbReference type="SAM" id="MobiDB-lite"/>
    </source>
</evidence>
<dbReference type="eggNOG" id="COG4733">
    <property type="taxonomic scope" value="Bacteria"/>
</dbReference>
<name>A0A090VTD3_PSEVU</name>
<dbReference type="InterPro" id="IPR036116">
    <property type="entry name" value="FN3_sf"/>
</dbReference>
<dbReference type="Pfam" id="PF09327">
    <property type="entry name" value="Phage_Tail_Tip"/>
    <property type="match status" value="1"/>
</dbReference>
<organism evidence="3 4">
    <name type="scientific">Pseudescherichia vulneris NBRC 102420</name>
    <dbReference type="NCBI Taxonomy" id="1115515"/>
    <lineage>
        <taxon>Bacteria</taxon>
        <taxon>Pseudomonadati</taxon>
        <taxon>Pseudomonadota</taxon>
        <taxon>Gammaproteobacteria</taxon>
        <taxon>Enterobacterales</taxon>
        <taxon>Enterobacteriaceae</taxon>
        <taxon>Pseudescherichia</taxon>
    </lineage>
</organism>
<dbReference type="InterPro" id="IPR053171">
    <property type="entry name" value="Viral_Tip_Attach_Protein"/>
</dbReference>
<proteinExistence type="predicted"/>
<dbReference type="Gene3D" id="2.60.40.10">
    <property type="entry name" value="Immunoglobulins"/>
    <property type="match status" value="1"/>
</dbReference>
<dbReference type="STRING" id="1115515.EV102420_11_00020"/>
<feature type="region of interest" description="Disordered" evidence="1">
    <location>
        <begin position="1"/>
        <end position="25"/>
    </location>
</feature>
<accession>A0A090VTD3</accession>
<feature type="domain" description="Fibronectin type-III" evidence="2">
    <location>
        <begin position="621"/>
        <end position="715"/>
    </location>
</feature>
<dbReference type="eggNOG" id="COG0840">
    <property type="taxonomic scope" value="Bacteria"/>
</dbReference>
<dbReference type="InterPro" id="IPR003961">
    <property type="entry name" value="FN3_dom"/>
</dbReference>
<sequence>MTTKIKGRKSGSKKGHTPVESPDSAQSIARAKMLIALGEGEFAGGLTGQTIFFGDGTSYTPLQNTDGSENFPGVVWEFRSGVQDQSYIQGFPGVENELTVGYELKFAVPYIRAISNTQLSAVRVRVGWATLLWQKDNGDKVGTRVEYAIDLSVDGGTYETVINGVVDDKATTLYERSHRINLPKATTGWQLRVRRVSPDATSINVVDTMKVQAVTEIIDAKLRYPHTALLYVEFDARQFPNGIPQVVCSPKGRIIRVPDTYDPETRTYSGTWTGTFKWAWTDNPAWIFYDIVLSERFGLGQRIGSEQLDRWELYRIAQYCDQLIPDGRGGMEPRHRCNVYIQDRADAWTVLRDLAARFRGMTYWGDNRMYVLADMPDDTSHIYNHANVVNGKFTFSDPSETTRYTTALVNWSDPKNHYKDTPEPVYDNELAMRYDYRQIELTAIGCDRQSEANRHGRWILLTNGAGEVVTFDTGLDVPSVGKVIGVAANELAGRIIGGRISAVNGRTVKLDRAADVKPGDRLFVNLPSGSAQARTVQAVNGDMVTVTTPWSETPEAESNWAVEADDLYMALFRVTAVTDNNDGTYAVTGTTYNPDLYFAVDHGARLDERPISVIPPGVQAPPDNVSIDSYSQVNQGIAVTTMRVAWDSVPGAIAYEAQWRKDSGNWVSVPRTSTQGFEVTGIYAGRYLVRVRAVNAMDASSVWSFSDEVALTGKVGNPPKPVGLTASDNVVFGIELNWGFSENTGDTLKTEIQYSVTGSDDDAMLLADVPYPARKYQQMGLRAGQIFWYRAQLVDKTGNESGYTDWVRGQASIDVSDITDAILEQIKDTELFKDLIKNAVETSQTVADMAASIAENADQLAAAVGANRETAEGVIKNALAIAEVTFRQSAQNGENSAQFEQLRQVIATETEARVTDVTRLDASTAANAAGITEVREAIATEEEARATAVSQLTAATKTAADKADAASDAADAATEQVAQNTAAITELDQVVTTLDSATASRFDELAGQTSEASGSVQNTAVALIENTLAQVSARRTLTAVNAANSAQIDRIDTVAVSDREATAQSMLQMSSRVDSAVASINSINQTFADYRQSTASQITSLTATIGGVSSSVTTNAQALADVNGKLNAMYSIKVGLASNGQYYAAGMGIGVENTPGGMQSQIVFLADRFAVTTTAGSTVTLPFVIQNGQVIIRDTVIGDATITRAKLAETIDSVNFVPAQTGMSINFRTGAVQINGANAGQGRFTLDNNRLVSYDQYGRPAAVMGQRL</sequence>
<dbReference type="PANTHER" id="PTHR36251:SF2">
    <property type="entry name" value="GIFSY-2 PROPHAGE HOST SPECIFICITY PROTEIN J, PHAGE LAMBDA"/>
    <property type="match status" value="1"/>
</dbReference>
<comment type="caution">
    <text evidence="3">The sequence shown here is derived from an EMBL/GenBank/DDBJ whole genome shotgun (WGS) entry which is preliminary data.</text>
</comment>
<dbReference type="Pfam" id="PF24801">
    <property type="entry name" value="FNIII-A_GpJ"/>
    <property type="match status" value="1"/>
</dbReference>